<sequence>MAALLLVTGLGLASAADEPRAALRLPPGAGNPRNSEGDFIRLKDGRMM</sequence>
<gene>
    <name evidence="1" type="ORF">METZ01_LOCUS481509</name>
</gene>
<dbReference type="AlphaFoldDB" id="A0A383CAG0"/>
<proteinExistence type="predicted"/>
<accession>A0A383CAG0</accession>
<protein>
    <submittedName>
        <fullName evidence="1">Uncharacterized protein</fullName>
    </submittedName>
</protein>
<name>A0A383CAG0_9ZZZZ</name>
<feature type="non-terminal residue" evidence="1">
    <location>
        <position position="48"/>
    </location>
</feature>
<organism evidence="1">
    <name type="scientific">marine metagenome</name>
    <dbReference type="NCBI Taxonomy" id="408172"/>
    <lineage>
        <taxon>unclassified sequences</taxon>
        <taxon>metagenomes</taxon>
        <taxon>ecological metagenomes</taxon>
    </lineage>
</organism>
<reference evidence="1" key="1">
    <citation type="submission" date="2018-05" db="EMBL/GenBank/DDBJ databases">
        <authorList>
            <person name="Lanie J.A."/>
            <person name="Ng W.-L."/>
            <person name="Kazmierczak K.M."/>
            <person name="Andrzejewski T.M."/>
            <person name="Davidsen T.M."/>
            <person name="Wayne K.J."/>
            <person name="Tettelin H."/>
            <person name="Glass J.I."/>
            <person name="Rusch D."/>
            <person name="Podicherti R."/>
            <person name="Tsui H.-C.T."/>
            <person name="Winkler M.E."/>
        </authorList>
    </citation>
    <scope>NUCLEOTIDE SEQUENCE</scope>
</reference>
<dbReference type="EMBL" id="UINC01206837">
    <property type="protein sequence ID" value="SVE28655.1"/>
    <property type="molecule type" value="Genomic_DNA"/>
</dbReference>
<evidence type="ECO:0000313" key="1">
    <source>
        <dbReference type="EMBL" id="SVE28655.1"/>
    </source>
</evidence>